<evidence type="ECO:0000313" key="3">
    <source>
        <dbReference type="EMBL" id="EFR32097.1"/>
    </source>
</evidence>
<gene>
    <name evidence="3" type="ORF">HMPREF9257_1052</name>
</gene>
<keyword evidence="2" id="KW-0472">Membrane</keyword>
<evidence type="ECO:0000256" key="1">
    <source>
        <dbReference type="SAM" id="MobiDB-lite"/>
    </source>
</evidence>
<keyword evidence="2" id="KW-1133">Transmembrane helix</keyword>
<accession>E4KM66</accession>
<evidence type="ECO:0000313" key="4">
    <source>
        <dbReference type="Proteomes" id="UP000005990"/>
    </source>
</evidence>
<dbReference type="RefSeq" id="WP_006417577.1">
    <property type="nucleotide sequence ID" value="NZ_AENN01000001.1"/>
</dbReference>
<dbReference type="Proteomes" id="UP000005990">
    <property type="component" value="Unassembled WGS sequence"/>
</dbReference>
<dbReference type="EMBL" id="AENN01000001">
    <property type="protein sequence ID" value="EFR32097.1"/>
    <property type="molecule type" value="Genomic_DNA"/>
</dbReference>
<feature type="transmembrane region" description="Helical" evidence="2">
    <location>
        <begin position="112"/>
        <end position="136"/>
    </location>
</feature>
<evidence type="ECO:0000256" key="2">
    <source>
        <dbReference type="SAM" id="Phobius"/>
    </source>
</evidence>
<feature type="compositionally biased region" description="Acidic residues" evidence="1">
    <location>
        <begin position="597"/>
        <end position="607"/>
    </location>
</feature>
<protein>
    <recommendedName>
        <fullName evidence="5">CvpA family protein</fullName>
    </recommendedName>
</protein>
<feature type="transmembrane region" description="Helical" evidence="2">
    <location>
        <begin position="65"/>
        <end position="83"/>
    </location>
</feature>
<keyword evidence="2" id="KW-0812">Transmembrane</keyword>
<feature type="region of interest" description="Disordered" evidence="1">
    <location>
        <begin position="567"/>
        <end position="607"/>
    </location>
</feature>
<proteinExistence type="predicted"/>
<comment type="caution">
    <text evidence="3">The sequence shown here is derived from an EMBL/GenBank/DDBJ whole genome shotgun (WGS) entry which is preliminary data.</text>
</comment>
<sequence length="607" mass="68359">MKDVTNSSRTKRFKMNHENFSFKDIFQKSDKYGTKIRWLYLVLAIGVTIYYYVALPAIHYAAPEFWMMLFVITLIVIIIESLADGMGLYDQVKAGTDGGKGFKWKLPLKYKLLIYPWPILLLVAFVSNLIFSPIFMADSFANMIKIETKDFSKDFPETDMDHITLVDRDTAERLGDRQLGALTELVSQFEAADDYTQISKAGQPFRVSPLEYAGFFKWLNNFSKGIPNYIQVDNVTGKVTLEKPAQPIKYSYSDMFNRNVLRKLRFAYPFKMFSHPSFEVDDEGNPFYIATTYGRHFFLKEPKVTGLVTLNAMTGATQYYPLNEIPSWVDRVYSSDLLMHQLEMHGHYSNGFFNSLFAKNGVTEPTKGYNYLAIGDDLYMYTGITSVVADESNIGFVLVNMRTKEASMYPLTAAEEFSAMASAEGSLQEKSYTATFPLLINVGGDPLYILTLKDNSGLIKQYALVDAQDYQEVYTAPSVKKLLADYAATNQIEDAKVVDESSLETITGQVENIQATVVDGNSIYYFMVDGQVYRADISLSDRLPFVEEGDDLEFKAGQDGRVVEIMGDFANSRGESVDSTEGRNSDEAADPLTENLDAVESDASSEE</sequence>
<dbReference type="AlphaFoldDB" id="E4KM66"/>
<dbReference type="eggNOG" id="ENOG502Z7PD">
    <property type="taxonomic scope" value="Bacteria"/>
</dbReference>
<dbReference type="OrthoDB" id="3169575at2"/>
<evidence type="ECO:0008006" key="5">
    <source>
        <dbReference type="Google" id="ProtNLM"/>
    </source>
</evidence>
<feature type="transmembrane region" description="Helical" evidence="2">
    <location>
        <begin position="38"/>
        <end position="59"/>
    </location>
</feature>
<reference evidence="3 4" key="1">
    <citation type="submission" date="2010-10" db="EMBL/GenBank/DDBJ databases">
        <authorList>
            <person name="Durkin A.S."/>
            <person name="Madupu R."/>
            <person name="Torralba M."/>
            <person name="Gillis M."/>
            <person name="Methe B."/>
            <person name="Sutton G."/>
            <person name="Nelson K.E."/>
        </authorList>
    </citation>
    <scope>NUCLEOTIDE SEQUENCE [LARGE SCALE GENOMIC DNA]</scope>
    <source>
        <strain evidence="3 4">ACS-139-V-Col8</strain>
    </source>
</reference>
<keyword evidence="4" id="KW-1185">Reference proteome</keyword>
<dbReference type="STRING" id="908337.HMPREF9257_1052"/>
<organism evidence="3 4">
    <name type="scientific">Eremococcus coleocola ACS-139-V-Col8</name>
    <dbReference type="NCBI Taxonomy" id="908337"/>
    <lineage>
        <taxon>Bacteria</taxon>
        <taxon>Bacillati</taxon>
        <taxon>Bacillota</taxon>
        <taxon>Bacilli</taxon>
        <taxon>Lactobacillales</taxon>
        <taxon>Aerococcaceae</taxon>
        <taxon>Eremococcus</taxon>
    </lineage>
</organism>
<name>E4KM66_9LACT</name>